<reference evidence="3 4" key="1">
    <citation type="submission" date="2016-10" db="EMBL/GenBank/DDBJ databases">
        <title>Paenibacillus species isolates.</title>
        <authorList>
            <person name="Beno S.M."/>
        </authorList>
    </citation>
    <scope>NUCLEOTIDE SEQUENCE [LARGE SCALE GENOMIC DNA]</scope>
    <source>
        <strain evidence="3 4">FSL H7-0744</strain>
    </source>
</reference>
<keyword evidence="2" id="KW-0732">Signal</keyword>
<name>A0ABX3H674_PAEBO</name>
<dbReference type="RefSeq" id="WP_076112174.1">
    <property type="nucleotide sequence ID" value="NZ_MPTB01000023.1"/>
</dbReference>
<sequence>MKLFRGIVITCVLLTGCSAQNAATEEGTTSTSSPSAVVASATPSPAVTDEASAPPVKGTDGGTTSNPPASASASKEYMETARLHTTFGFADAEGKHILMTREDDSEMEQMKSLNTAVGNNGQILTLTFEKWQAGSENSNGRESANNFANLRGYVYTVDEDGAEPDETYYLADSAEFKLKSLLEIQPAATDRGQLSADDPLRKSISAVKQREIKAAWKLADLPPDRGLYLVQFVRQNKNMLFSLVVEDGGKLKFMDYPAVVQEDEYSVWRVDDGGEVLPEMFSLLFAAETTDGLLLGLNWWGAEGINSFFLSQEGDTFKELDIQYGRYTSPL</sequence>
<comment type="caution">
    <text evidence="3">The sequence shown here is derived from an EMBL/GenBank/DDBJ whole genome shotgun (WGS) entry which is preliminary data.</text>
</comment>
<feature type="compositionally biased region" description="Low complexity" evidence="1">
    <location>
        <begin position="25"/>
        <end position="48"/>
    </location>
</feature>
<dbReference type="Proteomes" id="UP000187412">
    <property type="component" value="Unassembled WGS sequence"/>
</dbReference>
<dbReference type="PROSITE" id="PS51257">
    <property type="entry name" value="PROKAR_LIPOPROTEIN"/>
    <property type="match status" value="1"/>
</dbReference>
<evidence type="ECO:0000313" key="3">
    <source>
        <dbReference type="EMBL" id="OMD45942.1"/>
    </source>
</evidence>
<protein>
    <recommendedName>
        <fullName evidence="5">Lipoprotein</fullName>
    </recommendedName>
</protein>
<feature type="chain" id="PRO_5046915731" description="Lipoprotein" evidence="2">
    <location>
        <begin position="23"/>
        <end position="331"/>
    </location>
</feature>
<proteinExistence type="predicted"/>
<organism evidence="3 4">
    <name type="scientific">Paenibacillus borealis</name>
    <dbReference type="NCBI Taxonomy" id="160799"/>
    <lineage>
        <taxon>Bacteria</taxon>
        <taxon>Bacillati</taxon>
        <taxon>Bacillota</taxon>
        <taxon>Bacilli</taxon>
        <taxon>Bacillales</taxon>
        <taxon>Paenibacillaceae</taxon>
        <taxon>Paenibacillus</taxon>
    </lineage>
</organism>
<keyword evidence="4" id="KW-1185">Reference proteome</keyword>
<accession>A0ABX3H674</accession>
<dbReference type="EMBL" id="MPTB01000023">
    <property type="protein sequence ID" value="OMD45942.1"/>
    <property type="molecule type" value="Genomic_DNA"/>
</dbReference>
<gene>
    <name evidence="3" type="ORF">BSK56_18430</name>
</gene>
<evidence type="ECO:0000256" key="1">
    <source>
        <dbReference type="SAM" id="MobiDB-lite"/>
    </source>
</evidence>
<evidence type="ECO:0000256" key="2">
    <source>
        <dbReference type="SAM" id="SignalP"/>
    </source>
</evidence>
<evidence type="ECO:0008006" key="5">
    <source>
        <dbReference type="Google" id="ProtNLM"/>
    </source>
</evidence>
<evidence type="ECO:0000313" key="4">
    <source>
        <dbReference type="Proteomes" id="UP000187412"/>
    </source>
</evidence>
<feature type="region of interest" description="Disordered" evidence="1">
    <location>
        <begin position="25"/>
        <end position="76"/>
    </location>
</feature>
<feature type="signal peptide" evidence="2">
    <location>
        <begin position="1"/>
        <end position="22"/>
    </location>
</feature>